<name>A0ABP1FVL6_9CHLO</name>
<feature type="region of interest" description="Disordered" evidence="1">
    <location>
        <begin position="435"/>
        <end position="475"/>
    </location>
</feature>
<evidence type="ECO:0000313" key="3">
    <source>
        <dbReference type="Proteomes" id="UP001497392"/>
    </source>
</evidence>
<feature type="compositionally biased region" description="Basic and acidic residues" evidence="1">
    <location>
        <begin position="395"/>
        <end position="404"/>
    </location>
</feature>
<keyword evidence="3" id="KW-1185">Reference proteome</keyword>
<dbReference type="InterPro" id="IPR036465">
    <property type="entry name" value="vWFA_dom_sf"/>
</dbReference>
<dbReference type="Gene3D" id="3.40.50.410">
    <property type="entry name" value="von Willebrand factor, type A domain"/>
    <property type="match status" value="1"/>
</dbReference>
<evidence type="ECO:0000313" key="2">
    <source>
        <dbReference type="EMBL" id="CAL5222142.1"/>
    </source>
</evidence>
<feature type="compositionally biased region" description="Low complexity" evidence="1">
    <location>
        <begin position="377"/>
        <end position="394"/>
    </location>
</feature>
<feature type="compositionally biased region" description="Polar residues" evidence="1">
    <location>
        <begin position="262"/>
        <end position="282"/>
    </location>
</feature>
<feature type="region of interest" description="Disordered" evidence="1">
    <location>
        <begin position="731"/>
        <end position="752"/>
    </location>
</feature>
<accession>A0ABP1FVL6</accession>
<gene>
    <name evidence="2" type="primary">g4463</name>
    <name evidence="2" type="ORF">VP750_LOCUS3801</name>
</gene>
<feature type="compositionally biased region" description="Low complexity" evidence="1">
    <location>
        <begin position="642"/>
        <end position="664"/>
    </location>
</feature>
<reference evidence="2 3" key="1">
    <citation type="submission" date="2024-06" db="EMBL/GenBank/DDBJ databases">
        <authorList>
            <person name="Kraege A."/>
            <person name="Thomma B."/>
        </authorList>
    </citation>
    <scope>NUCLEOTIDE SEQUENCE [LARGE SCALE GENOMIC DNA]</scope>
</reference>
<feature type="region of interest" description="Disordered" evidence="1">
    <location>
        <begin position="219"/>
        <end position="287"/>
    </location>
</feature>
<protein>
    <submittedName>
        <fullName evidence="2">G4463 protein</fullName>
    </submittedName>
</protein>
<proteinExistence type="predicted"/>
<feature type="region of interest" description="Disordered" evidence="1">
    <location>
        <begin position="641"/>
        <end position="679"/>
    </location>
</feature>
<organism evidence="2 3">
    <name type="scientific">Coccomyxa viridis</name>
    <dbReference type="NCBI Taxonomy" id="1274662"/>
    <lineage>
        <taxon>Eukaryota</taxon>
        <taxon>Viridiplantae</taxon>
        <taxon>Chlorophyta</taxon>
        <taxon>core chlorophytes</taxon>
        <taxon>Trebouxiophyceae</taxon>
        <taxon>Trebouxiophyceae incertae sedis</taxon>
        <taxon>Coccomyxaceae</taxon>
        <taxon>Coccomyxa</taxon>
    </lineage>
</organism>
<dbReference type="EMBL" id="CAXHTA020000006">
    <property type="protein sequence ID" value="CAL5222142.1"/>
    <property type="molecule type" value="Genomic_DNA"/>
</dbReference>
<sequence>MATPAEVNIFCLDQSEAAFGSEDFPGSRWQYQVDIVEALAERLYLQQAACQDRAHLTGLHCTSGKQRSLCHLSSSSAKTLSPPTPIAGRAAALAALHSLLPCCAPSSNTVSALKLAVLVASGADSASITAFIAGPCSIASADIPGLASALAKRQVTIVSLASAAELGKDSVAALQSLIASLNASPGASASKLVFLDPPPESLEHWQQLERALELLERQDTQHRRATLPAPGSDQFAPQTPDRQDNQDASSAPARSAAREGQLASQVAVSESSRGVQQRSGHSQRGREALVWHMNRPLLARRSGVFQSAICRSESLDVLGHLSSDGCMRPWLPSYANLPKAATEPPVYLSHQLCLPSGPKWRVLLDIPAGMMRKVRSHAPAPGGPASSARSAPGSRPDEKLPNHIEPCMREHGRQHTARSRGQGASVTTVQLPELSLDGTAPSGDQAGAHCAPLSGSGPHTWPRRSRGSAQPRRVKPCTARHPLRLEADSRSGRLLLVETRDSRKLLRLIWCPAKHNASSVTAAPSRSHVLRQSIWERPRPSEESCPPEGMLMKLPEQELKMALDPAAVSFSAAHAGQVLVVEQAVAREGHVSQSPKYKGVFRNLAADEQPVDRCFFWLQDAGACAPSTQRAERGAPLETVAEEAASAGDAAASVETSSSAAVTAPDGSMQPEGRTQPRMTAEAAALALRRLVQSAVSRAQRTGHSSPAFPLLQISGSFQVSFEPRGVGTQVGSAAWGRPQEGCPASDQPSTQLRGSLKVTLGQQEGAPLEHCGEQCTQSGACAALDCNHAEHESASRNASCGKQSIQRSSNKSFPGQVDIVAASAEAGTEAGQECFEDSALYELD</sequence>
<feature type="region of interest" description="Disordered" evidence="1">
    <location>
        <begin position="374"/>
        <end position="404"/>
    </location>
</feature>
<dbReference type="Proteomes" id="UP001497392">
    <property type="component" value="Unassembled WGS sequence"/>
</dbReference>
<evidence type="ECO:0000256" key="1">
    <source>
        <dbReference type="SAM" id="MobiDB-lite"/>
    </source>
</evidence>
<comment type="caution">
    <text evidence="2">The sequence shown here is derived from an EMBL/GenBank/DDBJ whole genome shotgun (WGS) entry which is preliminary data.</text>
</comment>